<evidence type="ECO:0000313" key="12">
    <source>
        <dbReference type="EMBL" id="KPA80581.1"/>
    </source>
</evidence>
<sequence length="453" mass="49229">MADYPTDNQQFFSEPERPCALVNKCSGERSAALFVSDQLKKHFGEDNVFDLFPVKGKPPLIEEAKQFVAQRKPDLLVVAGGDGTVSLGLDIVDAVRAADLIGPATAPIAVIPMGTGNDLSRSLGFGGGYHTPLVKAEEQFGKLLRRLFAARPCKIDRFSLSITAVDHDAVAAGHSGAVNGHKKSGESPASPRPKEKKEDRSFEEADHHPYSRPDEADDSAEQQHEQQQEFSSPLPVRSFSSNPKEVKKVFTNYFSIGFDAQVAKQFGDFRDHNPEMCKSRVINKMWYGCFGCNAMCCANTLPKKQLSLTLDGTAQKVPSNMKSIVVSNMITYAGGNVLWGDAHHQYDAPAVDDGKVEVVALEGVWHMVGVGTQTRSGKKLGQASSLVLYAPANFTMQYDGEPIAAIGTADQMVKVAIEFKSQSLGMRGSPPSSSEKETNDEAVQALHSEREHK</sequence>
<keyword evidence="3 9" id="KW-0808">Transferase</keyword>
<evidence type="ECO:0000256" key="2">
    <source>
        <dbReference type="ARBA" id="ARBA00009280"/>
    </source>
</evidence>
<evidence type="ECO:0000256" key="6">
    <source>
        <dbReference type="ARBA" id="ARBA00022777"/>
    </source>
</evidence>
<evidence type="ECO:0000313" key="13">
    <source>
        <dbReference type="Proteomes" id="UP000037923"/>
    </source>
</evidence>
<dbReference type="InterPro" id="IPR017438">
    <property type="entry name" value="ATP-NAD_kinase_N"/>
</dbReference>
<keyword evidence="5" id="KW-0863">Zinc-finger</keyword>
<organism evidence="12 13">
    <name type="scientific">Leptomonas pyrrhocoris</name>
    <name type="common">Firebug parasite</name>
    <dbReference type="NCBI Taxonomy" id="157538"/>
    <lineage>
        <taxon>Eukaryota</taxon>
        <taxon>Discoba</taxon>
        <taxon>Euglenozoa</taxon>
        <taxon>Kinetoplastea</taxon>
        <taxon>Metakinetoplastina</taxon>
        <taxon>Trypanosomatida</taxon>
        <taxon>Trypanosomatidae</taxon>
        <taxon>Leishmaniinae</taxon>
        <taxon>Leptomonas</taxon>
    </lineage>
</organism>
<keyword evidence="6 9" id="KW-0418">Kinase</keyword>
<keyword evidence="5" id="KW-0862">Zinc</keyword>
<dbReference type="VEuPathDB" id="TriTrypDB:LpyrH10_08_2300"/>
<dbReference type="EC" id="2.7.1.107" evidence="9"/>
<keyword evidence="13" id="KW-1185">Reference proteome</keyword>
<dbReference type="Pfam" id="PF00781">
    <property type="entry name" value="DAGK_cat"/>
    <property type="match status" value="1"/>
</dbReference>
<dbReference type="GO" id="GO:0004143">
    <property type="term" value="F:ATP-dependent diacylglycerol kinase activity"/>
    <property type="evidence" value="ECO:0007669"/>
    <property type="project" value="UniProtKB-EC"/>
</dbReference>
<dbReference type="PANTHER" id="PTHR11255:SF54">
    <property type="entry name" value="DIACYLGLYCEROL KINASE THETA"/>
    <property type="match status" value="1"/>
</dbReference>
<gene>
    <name evidence="12" type="ORF">ABB37_04781</name>
</gene>
<dbReference type="GeneID" id="26905072"/>
<feature type="domain" description="DAGKc" evidence="11">
    <location>
        <begin position="60"/>
        <end position="164"/>
    </location>
</feature>
<dbReference type="InterPro" id="IPR001206">
    <property type="entry name" value="Diacylglycerol_kinase_cat_dom"/>
</dbReference>
<keyword evidence="8" id="KW-0472">Membrane</keyword>
<dbReference type="AlphaFoldDB" id="A0A0N0DVT3"/>
<dbReference type="Gene3D" id="3.40.50.10330">
    <property type="entry name" value="Probable inorganic polyphosphate/atp-NAD kinase, domain 1"/>
    <property type="match status" value="1"/>
</dbReference>
<proteinExistence type="inferred from homology"/>
<comment type="catalytic activity">
    <reaction evidence="9">
        <text>a 1,2-diacyl-sn-glycerol + ATP = a 1,2-diacyl-sn-glycero-3-phosphate + ADP + H(+)</text>
        <dbReference type="Rhea" id="RHEA:10272"/>
        <dbReference type="ChEBI" id="CHEBI:15378"/>
        <dbReference type="ChEBI" id="CHEBI:17815"/>
        <dbReference type="ChEBI" id="CHEBI:30616"/>
        <dbReference type="ChEBI" id="CHEBI:58608"/>
        <dbReference type="ChEBI" id="CHEBI:456216"/>
        <dbReference type="EC" id="2.7.1.107"/>
    </reaction>
</comment>
<accession>A0A0N0DVT3</accession>
<dbReference type="OrthoDB" id="242257at2759"/>
<dbReference type="Proteomes" id="UP000037923">
    <property type="component" value="Unassembled WGS sequence"/>
</dbReference>
<dbReference type="PANTHER" id="PTHR11255">
    <property type="entry name" value="DIACYLGLYCEROL KINASE"/>
    <property type="match status" value="1"/>
</dbReference>
<dbReference type="OMA" id="VYSGYSC"/>
<keyword evidence="4 9" id="KW-0547">Nucleotide-binding</keyword>
<evidence type="ECO:0000256" key="4">
    <source>
        <dbReference type="ARBA" id="ARBA00022741"/>
    </source>
</evidence>
<dbReference type="GO" id="GO:0005524">
    <property type="term" value="F:ATP binding"/>
    <property type="evidence" value="ECO:0007669"/>
    <property type="project" value="UniProtKB-KW"/>
</dbReference>
<feature type="region of interest" description="Disordered" evidence="10">
    <location>
        <begin position="174"/>
        <end position="239"/>
    </location>
</feature>
<dbReference type="Gene3D" id="2.60.200.40">
    <property type="match status" value="1"/>
</dbReference>
<dbReference type="InterPro" id="IPR000756">
    <property type="entry name" value="Diacylglycerol_kin_accessory"/>
</dbReference>
<dbReference type="SMART" id="SM00046">
    <property type="entry name" value="DAGKc"/>
    <property type="match status" value="1"/>
</dbReference>
<keyword evidence="5" id="KW-0479">Metal-binding</keyword>
<evidence type="ECO:0000256" key="7">
    <source>
        <dbReference type="ARBA" id="ARBA00022840"/>
    </source>
</evidence>
<feature type="region of interest" description="Disordered" evidence="10">
    <location>
        <begin position="424"/>
        <end position="453"/>
    </location>
</feature>
<protein>
    <recommendedName>
        <fullName evidence="9">Diacylglycerol kinase</fullName>
        <shortName evidence="9">DAG kinase</shortName>
        <ecNumber evidence="9">2.7.1.107</ecNumber>
    </recommendedName>
</protein>
<comment type="similarity">
    <text evidence="2 9">Belongs to the eukaryotic diacylglycerol kinase family.</text>
</comment>
<evidence type="ECO:0000256" key="10">
    <source>
        <dbReference type="SAM" id="MobiDB-lite"/>
    </source>
</evidence>
<evidence type="ECO:0000256" key="1">
    <source>
        <dbReference type="ARBA" id="ARBA00004370"/>
    </source>
</evidence>
<dbReference type="GO" id="GO:0007200">
    <property type="term" value="P:phospholipase C-activating G protein-coupled receptor signaling pathway"/>
    <property type="evidence" value="ECO:0007669"/>
    <property type="project" value="InterPro"/>
</dbReference>
<evidence type="ECO:0000256" key="3">
    <source>
        <dbReference type="ARBA" id="ARBA00022679"/>
    </source>
</evidence>
<dbReference type="SUPFAM" id="SSF111331">
    <property type="entry name" value="NAD kinase/diacylglycerol kinase-like"/>
    <property type="match status" value="1"/>
</dbReference>
<reference evidence="12 13" key="1">
    <citation type="submission" date="2015-07" db="EMBL/GenBank/DDBJ databases">
        <title>High-quality genome of monoxenous trypanosomatid Leptomonas pyrrhocoris.</title>
        <authorList>
            <person name="Flegontov P."/>
            <person name="Butenko A."/>
            <person name="Firsov S."/>
            <person name="Vlcek C."/>
            <person name="Logacheva M.D."/>
            <person name="Field M."/>
            <person name="Filatov D."/>
            <person name="Flegontova O."/>
            <person name="Gerasimov E."/>
            <person name="Jackson A.P."/>
            <person name="Kelly S."/>
            <person name="Opperdoes F."/>
            <person name="O'Reilly A."/>
            <person name="Votypka J."/>
            <person name="Yurchenko V."/>
            <person name="Lukes J."/>
        </authorList>
    </citation>
    <scope>NUCLEOTIDE SEQUENCE [LARGE SCALE GENOMIC DNA]</scope>
    <source>
        <strain evidence="12">H10</strain>
    </source>
</reference>
<dbReference type="InterPro" id="IPR037607">
    <property type="entry name" value="DGK"/>
</dbReference>
<dbReference type="InterPro" id="IPR016064">
    <property type="entry name" value="NAD/diacylglycerol_kinase_sf"/>
</dbReference>
<evidence type="ECO:0000256" key="8">
    <source>
        <dbReference type="ARBA" id="ARBA00023136"/>
    </source>
</evidence>
<keyword evidence="7 9" id="KW-0067">ATP-binding</keyword>
<dbReference type="GO" id="GO:0016020">
    <property type="term" value="C:membrane"/>
    <property type="evidence" value="ECO:0007669"/>
    <property type="project" value="UniProtKB-SubCell"/>
</dbReference>
<feature type="compositionally biased region" description="Basic and acidic residues" evidence="10">
    <location>
        <begin position="192"/>
        <end position="214"/>
    </location>
</feature>
<comment type="subcellular location">
    <subcellularLocation>
        <location evidence="1">Membrane</location>
    </subcellularLocation>
</comment>
<evidence type="ECO:0000256" key="5">
    <source>
        <dbReference type="ARBA" id="ARBA00022771"/>
    </source>
</evidence>
<dbReference type="EMBL" id="LGTL01000008">
    <property type="protein sequence ID" value="KPA80581.1"/>
    <property type="molecule type" value="Genomic_DNA"/>
</dbReference>
<comment type="caution">
    <text evidence="12">The sequence shown here is derived from an EMBL/GenBank/DDBJ whole genome shotgun (WGS) entry which is preliminary data.</text>
</comment>
<evidence type="ECO:0000259" key="11">
    <source>
        <dbReference type="PROSITE" id="PS50146"/>
    </source>
</evidence>
<evidence type="ECO:0000256" key="9">
    <source>
        <dbReference type="RuleBase" id="RU361128"/>
    </source>
</evidence>
<dbReference type="GO" id="GO:0008270">
    <property type="term" value="F:zinc ion binding"/>
    <property type="evidence" value="ECO:0007669"/>
    <property type="project" value="UniProtKB-KW"/>
</dbReference>
<dbReference type="RefSeq" id="XP_015659020.1">
    <property type="nucleotide sequence ID" value="XM_015802576.1"/>
</dbReference>
<dbReference type="Pfam" id="PF00609">
    <property type="entry name" value="DAGK_acc"/>
    <property type="match status" value="1"/>
</dbReference>
<dbReference type="PROSITE" id="PS50146">
    <property type="entry name" value="DAGK"/>
    <property type="match status" value="1"/>
</dbReference>
<name>A0A0N0DVT3_LEPPY</name>
<dbReference type="SMART" id="SM00045">
    <property type="entry name" value="DAGKa"/>
    <property type="match status" value="1"/>
</dbReference>